<dbReference type="Proteomes" id="UP001589838">
    <property type="component" value="Unassembled WGS sequence"/>
</dbReference>
<feature type="transmembrane region" description="Helical" evidence="1">
    <location>
        <begin position="20"/>
        <end position="37"/>
    </location>
</feature>
<keyword evidence="1" id="KW-1133">Transmembrane helix</keyword>
<accession>A0ABV6KP59</accession>
<dbReference type="RefSeq" id="WP_335962910.1">
    <property type="nucleotide sequence ID" value="NZ_JAXBLX010000037.1"/>
</dbReference>
<gene>
    <name evidence="2" type="ORF">ACFFHM_24585</name>
</gene>
<evidence type="ECO:0000313" key="3">
    <source>
        <dbReference type="Proteomes" id="UP001589838"/>
    </source>
</evidence>
<protein>
    <submittedName>
        <fullName evidence="2">YrhC family protein</fullName>
    </submittedName>
</protein>
<reference evidence="2 3" key="1">
    <citation type="submission" date="2024-09" db="EMBL/GenBank/DDBJ databases">
        <authorList>
            <person name="Sun Q."/>
            <person name="Mori K."/>
        </authorList>
    </citation>
    <scope>NUCLEOTIDE SEQUENCE [LARGE SCALE GENOMIC DNA]</scope>
    <source>
        <strain evidence="2 3">NCAIM B.02610</strain>
    </source>
</reference>
<keyword evidence="3" id="KW-1185">Reference proteome</keyword>
<evidence type="ECO:0000313" key="2">
    <source>
        <dbReference type="EMBL" id="MFC0473596.1"/>
    </source>
</evidence>
<keyword evidence="1" id="KW-0812">Transmembrane</keyword>
<proteinExistence type="predicted"/>
<sequence>MEEKRIKQLEAKVADYKQYGFILLSLSIFLFIGLVIPTENTVVIIPGLFIGGVFVTLAFAVLFHRLAMRAQRQLYEDNHN</sequence>
<comment type="caution">
    <text evidence="2">The sequence shown here is derived from an EMBL/GenBank/DDBJ whole genome shotgun (WGS) entry which is preliminary data.</text>
</comment>
<evidence type="ECO:0000256" key="1">
    <source>
        <dbReference type="SAM" id="Phobius"/>
    </source>
</evidence>
<dbReference type="InterPro" id="IPR025418">
    <property type="entry name" value="YrhC-like"/>
</dbReference>
<organism evidence="2 3">
    <name type="scientific">Halalkalibacter kiskunsagensis</name>
    <dbReference type="NCBI Taxonomy" id="1548599"/>
    <lineage>
        <taxon>Bacteria</taxon>
        <taxon>Bacillati</taxon>
        <taxon>Bacillota</taxon>
        <taxon>Bacilli</taxon>
        <taxon>Bacillales</taxon>
        <taxon>Bacillaceae</taxon>
        <taxon>Halalkalibacter</taxon>
    </lineage>
</organism>
<dbReference type="Pfam" id="PF14143">
    <property type="entry name" value="YrhC"/>
    <property type="match status" value="1"/>
</dbReference>
<name>A0ABV6KP59_9BACI</name>
<feature type="transmembrane region" description="Helical" evidence="1">
    <location>
        <begin position="43"/>
        <end position="63"/>
    </location>
</feature>
<keyword evidence="1" id="KW-0472">Membrane</keyword>
<dbReference type="EMBL" id="JBHLUX010000095">
    <property type="protein sequence ID" value="MFC0473596.1"/>
    <property type="molecule type" value="Genomic_DNA"/>
</dbReference>